<evidence type="ECO:0000313" key="14">
    <source>
        <dbReference type="Proteomes" id="UP001586593"/>
    </source>
</evidence>
<keyword evidence="7 11" id="KW-0472">Membrane</keyword>
<evidence type="ECO:0000256" key="8">
    <source>
        <dbReference type="ARBA" id="ARBA00023201"/>
    </source>
</evidence>
<name>A0ABR3XWX9_9PEZI</name>
<evidence type="ECO:0000256" key="3">
    <source>
        <dbReference type="ARBA" id="ARBA00022692"/>
    </source>
</evidence>
<gene>
    <name evidence="13" type="ORF">VTK73DRAFT_5889</name>
</gene>
<evidence type="ECO:0000256" key="4">
    <source>
        <dbReference type="ARBA" id="ARBA00022989"/>
    </source>
</evidence>
<keyword evidence="8 9" id="KW-0739">Sodium transport</keyword>
<feature type="transmembrane region" description="Helical" evidence="11">
    <location>
        <begin position="95"/>
        <end position="114"/>
    </location>
</feature>
<feature type="transmembrane region" description="Helical" evidence="11">
    <location>
        <begin position="321"/>
        <end position="343"/>
    </location>
</feature>
<feature type="transmembrane region" description="Helical" evidence="11">
    <location>
        <begin position="230"/>
        <end position="256"/>
    </location>
</feature>
<dbReference type="Proteomes" id="UP001586593">
    <property type="component" value="Unassembled WGS sequence"/>
</dbReference>
<evidence type="ECO:0000256" key="2">
    <source>
        <dbReference type="ARBA" id="ARBA00022448"/>
    </source>
</evidence>
<evidence type="ECO:0000256" key="6">
    <source>
        <dbReference type="ARBA" id="ARBA00023065"/>
    </source>
</evidence>
<keyword evidence="2 9" id="KW-0813">Transport</keyword>
<proteinExistence type="inferred from homology"/>
<dbReference type="InterPro" id="IPR018422">
    <property type="entry name" value="Cation/H_exchanger_CPA1"/>
</dbReference>
<keyword evidence="5" id="KW-0915">Sodium</keyword>
<dbReference type="NCBIfam" id="TIGR00840">
    <property type="entry name" value="b_cpa1"/>
    <property type="match status" value="1"/>
</dbReference>
<feature type="transmembrane region" description="Helical" evidence="11">
    <location>
        <begin position="126"/>
        <end position="148"/>
    </location>
</feature>
<feature type="transmembrane region" description="Helical" evidence="11">
    <location>
        <begin position="290"/>
        <end position="309"/>
    </location>
</feature>
<feature type="region of interest" description="Disordered" evidence="10">
    <location>
        <begin position="519"/>
        <end position="642"/>
    </location>
</feature>
<dbReference type="Gene3D" id="6.10.140.1330">
    <property type="match status" value="1"/>
</dbReference>
<organism evidence="13 14">
    <name type="scientific">Phialemonium thermophilum</name>
    <dbReference type="NCBI Taxonomy" id="223376"/>
    <lineage>
        <taxon>Eukaryota</taxon>
        <taxon>Fungi</taxon>
        <taxon>Dikarya</taxon>
        <taxon>Ascomycota</taxon>
        <taxon>Pezizomycotina</taxon>
        <taxon>Sordariomycetes</taxon>
        <taxon>Sordariomycetidae</taxon>
        <taxon>Cephalothecales</taxon>
        <taxon>Cephalothecaceae</taxon>
        <taxon>Phialemonium</taxon>
    </lineage>
</organism>
<dbReference type="EMBL" id="JAZHXJ010000033">
    <property type="protein sequence ID" value="KAL1880502.1"/>
    <property type="molecule type" value="Genomic_DNA"/>
</dbReference>
<feature type="compositionally biased region" description="Polar residues" evidence="10">
    <location>
        <begin position="544"/>
        <end position="557"/>
    </location>
</feature>
<comment type="subcellular location">
    <subcellularLocation>
        <location evidence="1">Membrane</location>
        <topology evidence="1">Multi-pass membrane protein</topology>
    </subcellularLocation>
</comment>
<evidence type="ECO:0000256" key="5">
    <source>
        <dbReference type="ARBA" id="ARBA00023053"/>
    </source>
</evidence>
<feature type="transmembrane region" description="Helical" evidence="11">
    <location>
        <begin position="402"/>
        <end position="422"/>
    </location>
</feature>
<evidence type="ECO:0000256" key="11">
    <source>
        <dbReference type="SAM" id="Phobius"/>
    </source>
</evidence>
<protein>
    <recommendedName>
        <fullName evidence="9">Sodium/hydrogen exchanger</fullName>
    </recommendedName>
</protein>
<reference evidence="13 14" key="1">
    <citation type="journal article" date="2024" name="Commun. Biol.">
        <title>Comparative genomic analysis of thermophilic fungi reveals convergent evolutionary adaptations and gene losses.</title>
        <authorList>
            <person name="Steindorff A.S."/>
            <person name="Aguilar-Pontes M.V."/>
            <person name="Robinson A.J."/>
            <person name="Andreopoulos B."/>
            <person name="LaButti K."/>
            <person name="Kuo A."/>
            <person name="Mondo S."/>
            <person name="Riley R."/>
            <person name="Otillar R."/>
            <person name="Haridas S."/>
            <person name="Lipzen A."/>
            <person name="Grimwood J."/>
            <person name="Schmutz J."/>
            <person name="Clum A."/>
            <person name="Reid I.D."/>
            <person name="Moisan M.C."/>
            <person name="Butler G."/>
            <person name="Nguyen T.T.M."/>
            <person name="Dewar K."/>
            <person name="Conant G."/>
            <person name="Drula E."/>
            <person name="Henrissat B."/>
            <person name="Hansel C."/>
            <person name="Singer S."/>
            <person name="Hutchinson M.I."/>
            <person name="de Vries R.P."/>
            <person name="Natvig D.O."/>
            <person name="Powell A.J."/>
            <person name="Tsang A."/>
            <person name="Grigoriev I.V."/>
        </authorList>
    </citation>
    <scope>NUCLEOTIDE SEQUENCE [LARGE SCALE GENOMIC DNA]</scope>
    <source>
        <strain evidence="13 14">ATCC 24622</strain>
    </source>
</reference>
<comment type="similarity">
    <text evidence="9">Belongs to the monovalent cation:proton antiporter 1 (CPA1) transporter (TC 2.A.36) family.</text>
</comment>
<dbReference type="InterPro" id="IPR006153">
    <property type="entry name" value="Cation/H_exchanger_TM"/>
</dbReference>
<evidence type="ECO:0000256" key="1">
    <source>
        <dbReference type="ARBA" id="ARBA00004141"/>
    </source>
</evidence>
<evidence type="ECO:0000256" key="7">
    <source>
        <dbReference type="ARBA" id="ARBA00023136"/>
    </source>
</evidence>
<evidence type="ECO:0000259" key="12">
    <source>
        <dbReference type="Pfam" id="PF00999"/>
    </source>
</evidence>
<sequence>MLADVTSSVLGLARRAAEETEPEAPDSSKKEIFASWALFILIMLLIVAFFTSYTLQQKKVTAIHETVISIFAGMTVGLILRVTDDSIRDLVSFDYQIFFNLLLPPIILSSGYELHQANFFRNIGTILTFAFAGTFLSAVVIGVLLWLYTRIPLEGLSMNWIDAISVGATLSATDPVTILAIFNSYKVDPKLYTIIFGESILNDAVAIVIFESAQKAKAGGGHTLGFLGLLWGIWIFLRDFFGSLIIGAAVGILAALGLKHTYVRRYPKIESCLIVLIAYATYFFSQAIHMSGIVSLLFCGITLKHYAYFNMSRRTQLTTKYLFQVLAQLSENFIFIYLGLSLFTDDNLQYQPLLIMVTVLAVCAARWVAVFPLSRAINWFIRYRARRRGREAIDELPYNYQAMLFWAGLRGAVGVALAALLTGEDIRALKATVLVVVVLTVIIFGGTTARMLEILGIRTGVVEEIDSDDEFDIEAIGGGSYYKRSSSGIGYVPRRGRSSGALALDHIGTGSLAGSAAAANTSSSAPANGTSSWSSSHRSPNLLGRSTSGLGRKNTLTRVPGNDFERSDLLGGSENTTDSDIGSDIDTSDLPPPAPRRRSSPLPPLSHSRTGGAATGAGVASPAGLRLSGTSTPSGAGHDGQPISASAAIRQLFRTEDPSALFRQLDEDYIKPKLLLDGGGIGGHGSGGGSGPSS</sequence>
<feature type="compositionally biased region" description="Low complexity" evidence="10">
    <location>
        <begin position="519"/>
        <end position="536"/>
    </location>
</feature>
<keyword evidence="14" id="KW-1185">Reference proteome</keyword>
<feature type="transmembrane region" description="Helical" evidence="11">
    <location>
        <begin position="160"/>
        <end position="182"/>
    </location>
</feature>
<feature type="domain" description="Cation/H+ exchanger transmembrane" evidence="12">
    <location>
        <begin position="47"/>
        <end position="453"/>
    </location>
</feature>
<dbReference type="InterPro" id="IPR004709">
    <property type="entry name" value="NaH_exchanger"/>
</dbReference>
<evidence type="ECO:0000313" key="13">
    <source>
        <dbReference type="EMBL" id="KAL1880502.1"/>
    </source>
</evidence>
<evidence type="ECO:0000256" key="9">
    <source>
        <dbReference type="RuleBase" id="RU003722"/>
    </source>
</evidence>
<feature type="transmembrane region" description="Helical" evidence="11">
    <location>
        <begin position="62"/>
        <end position="83"/>
    </location>
</feature>
<comment type="caution">
    <text evidence="13">The sequence shown here is derived from an EMBL/GenBank/DDBJ whole genome shotgun (WGS) entry which is preliminary data.</text>
</comment>
<keyword evidence="9" id="KW-0050">Antiport</keyword>
<feature type="transmembrane region" description="Helical" evidence="11">
    <location>
        <begin position="268"/>
        <end position="284"/>
    </location>
</feature>
<evidence type="ECO:0000256" key="10">
    <source>
        <dbReference type="SAM" id="MobiDB-lite"/>
    </source>
</evidence>
<keyword evidence="4 11" id="KW-1133">Transmembrane helix</keyword>
<dbReference type="PANTHER" id="PTHR10110:SF187">
    <property type="entry name" value="SODIUM_HYDROGEN EXCHANGER"/>
    <property type="match status" value="1"/>
</dbReference>
<dbReference type="PANTHER" id="PTHR10110">
    <property type="entry name" value="SODIUM/HYDROGEN EXCHANGER"/>
    <property type="match status" value="1"/>
</dbReference>
<dbReference type="Pfam" id="PF00999">
    <property type="entry name" value="Na_H_Exchanger"/>
    <property type="match status" value="1"/>
</dbReference>
<dbReference type="PRINTS" id="PR01084">
    <property type="entry name" value="NAHEXCHNGR"/>
</dbReference>
<feature type="transmembrane region" description="Helical" evidence="11">
    <location>
        <begin position="355"/>
        <end position="381"/>
    </location>
</feature>
<feature type="transmembrane region" description="Helical" evidence="11">
    <location>
        <begin position="33"/>
        <end position="55"/>
    </location>
</feature>
<keyword evidence="6 9" id="KW-0406">Ion transport</keyword>
<keyword evidence="3 9" id="KW-0812">Transmembrane</keyword>
<accession>A0ABR3XWX9</accession>
<feature type="transmembrane region" description="Helical" evidence="11">
    <location>
        <begin position="428"/>
        <end position="449"/>
    </location>
</feature>